<comment type="domain">
    <text evidence="12">The C-terminal coiled-coil domain is crucial for aminoacylation activity.</text>
</comment>
<keyword evidence="9 12" id="KW-0030">Aminoacyl-tRNA synthetase</keyword>
<keyword evidence="4 12" id="KW-0436">Ligase</keyword>
<dbReference type="PANTHER" id="PTHR11946">
    <property type="entry name" value="VALYL-TRNA SYNTHETASES"/>
    <property type="match status" value="1"/>
</dbReference>
<dbReference type="Gene3D" id="1.10.730.10">
    <property type="entry name" value="Isoleucyl-tRNA Synthetase, Domain 1"/>
    <property type="match status" value="1"/>
</dbReference>
<gene>
    <name evidence="12" type="primary">valS</name>
    <name evidence="16" type="ORF">UABAM_03142</name>
</gene>
<evidence type="ECO:0000256" key="12">
    <source>
        <dbReference type="HAMAP-Rule" id="MF_02004"/>
    </source>
</evidence>
<dbReference type="InterPro" id="IPR010978">
    <property type="entry name" value="tRNA-bd_arm"/>
</dbReference>
<dbReference type="Proteomes" id="UP000326354">
    <property type="component" value="Chromosome"/>
</dbReference>
<accession>A0A5S9F400</accession>
<evidence type="ECO:0000256" key="1">
    <source>
        <dbReference type="ARBA" id="ARBA00004496"/>
    </source>
</evidence>
<evidence type="ECO:0000256" key="9">
    <source>
        <dbReference type="ARBA" id="ARBA00023146"/>
    </source>
</evidence>
<evidence type="ECO:0000256" key="10">
    <source>
        <dbReference type="ARBA" id="ARBA00047552"/>
    </source>
</evidence>
<evidence type="ECO:0000256" key="2">
    <source>
        <dbReference type="ARBA" id="ARBA00011245"/>
    </source>
</evidence>
<dbReference type="Pfam" id="PF10458">
    <property type="entry name" value="Val_tRNA-synt_C"/>
    <property type="match status" value="1"/>
</dbReference>
<keyword evidence="5 12" id="KW-0547">Nucleotide-binding</keyword>
<dbReference type="PROSITE" id="PS00178">
    <property type="entry name" value="AA_TRNA_LIGASE_I"/>
    <property type="match status" value="1"/>
</dbReference>
<evidence type="ECO:0000256" key="8">
    <source>
        <dbReference type="ARBA" id="ARBA00023054"/>
    </source>
</evidence>
<dbReference type="FunFam" id="1.10.287.380:FF:000001">
    <property type="entry name" value="Valine--tRNA ligase"/>
    <property type="match status" value="1"/>
</dbReference>
<proteinExistence type="inferred from homology"/>
<dbReference type="GO" id="GO:0002161">
    <property type="term" value="F:aminoacyl-tRNA deacylase activity"/>
    <property type="evidence" value="ECO:0007669"/>
    <property type="project" value="InterPro"/>
</dbReference>
<dbReference type="AlphaFoldDB" id="A0A5S9F400"/>
<evidence type="ECO:0000259" key="14">
    <source>
        <dbReference type="Pfam" id="PF08264"/>
    </source>
</evidence>
<dbReference type="FunFam" id="3.90.740.10:FF:000005">
    <property type="entry name" value="Valine--tRNA ligase, mitochondrial"/>
    <property type="match status" value="1"/>
</dbReference>
<feature type="domain" description="Aminoacyl-tRNA synthetase class Ia" evidence="13">
    <location>
        <begin position="17"/>
        <end position="611"/>
    </location>
</feature>
<sequence>MSEVIPPRYNFSEIEEQIYQKWLDQGCFNAALSPDGTVLDEERAKAETYTIAIPPPNVTGRLHMGHALNNTIQDMLIRYKRMCGYDALWIPGTDHAGIATQTVVKKMLDQQGIDYREIGREKFVEYVWEWKEKYGNVILDQLRKMGCSCNWERTRFTMDEGLSRAVNRSFKKLYDEGLIYQGTRIVNWCPVDRTALSDDEVETKEGGESGHLWHIKYPVVGAEDEYLIVATTRPETLFGDVAVAVHPEDERYQKYIGQKVKLPLTDREIPVIADDYVDKAFGTGCLKITPAHDPNDFEVGNRHNFEPINVMNEDATMNDEVPEAYRGLDRYKCRREAVKHLKEQELLDKEQKYKVPLGRSYRSKEVIEYRLSKQWFVKMDSLAKMALERHSELNIQPERWNKVYFHWLNNIRDWCISRQIWWGHRIPAWYHKETGEVLVSEETPQQVLDNPDVWRQEEDVLDTWFSSALWPMSTLGWPEHSSDFKRYFPTTTLSTAKDIIFFWVARMNFSALKFEDAFPYKNVYIHPTILDAKGETMSKSKGNGIDPLVVIDGATIDDLKKPVNEARPSDMKKRLKEIEKNFPDGFEAAGADAMRYTLLHQCSTGQEIRLSLNIFYDIGRRFMTKLWNAARFIFMYIDQEKDNNSPEDFAAHLSDEDLWMQGKIQLATNKLRENLDKYDFSHLGEIYYQLIWSDFCDWYVELCKARLTSEDDVQRKTALHSLITAFADILRLFHPIAPFITEELWNKLIEVGDKSNLWGSKRPESPLLVMEKFPESQEPEDSLQAIIAKFNKLQDIVTLVRTLRADYTIKPAQKIRAYILAKNELAQSLLSDKESHRSIIRLANLDSLEIIENESAKPQKTVTLLDSSCEVYVDIHEFVDVDKELERLQKEIQQVEKYIASISKKLDNRNFVERAKPEIVAAERAKAQENQEKLEKLKHLHKQFANF</sequence>
<dbReference type="InterPro" id="IPR002300">
    <property type="entry name" value="aa-tRNA-synth_Ia"/>
</dbReference>
<dbReference type="NCBIfam" id="TIGR00422">
    <property type="entry name" value="valS"/>
    <property type="match status" value="1"/>
</dbReference>
<dbReference type="SUPFAM" id="SSF50677">
    <property type="entry name" value="ValRS/IleRS/LeuRS editing domain"/>
    <property type="match status" value="1"/>
</dbReference>
<comment type="domain">
    <text evidence="12">ValRS has two distinct active sites: one for aminoacylation and one for editing. The misactivated threonine is translocated from the active site to the editing site.</text>
</comment>
<keyword evidence="17" id="KW-1185">Reference proteome</keyword>
<dbReference type="Pfam" id="PF00133">
    <property type="entry name" value="tRNA-synt_1"/>
    <property type="match status" value="1"/>
</dbReference>
<dbReference type="KEGG" id="uam:UABAM_03142"/>
<evidence type="ECO:0000256" key="11">
    <source>
        <dbReference type="ARBA" id="ARBA00060830"/>
    </source>
</evidence>
<dbReference type="InterPro" id="IPR037118">
    <property type="entry name" value="Val-tRNA_synth_C_sf"/>
</dbReference>
<feature type="coiled-coil region" evidence="12">
    <location>
        <begin position="878"/>
        <end position="940"/>
    </location>
</feature>
<organism evidence="16 17">
    <name type="scientific">Uabimicrobium amorphum</name>
    <dbReference type="NCBI Taxonomy" id="2596890"/>
    <lineage>
        <taxon>Bacteria</taxon>
        <taxon>Pseudomonadati</taxon>
        <taxon>Planctomycetota</taxon>
        <taxon>Candidatus Uabimicrobiia</taxon>
        <taxon>Candidatus Uabimicrobiales</taxon>
        <taxon>Candidatus Uabimicrobiaceae</taxon>
        <taxon>Candidatus Uabimicrobium</taxon>
    </lineage>
</organism>
<dbReference type="HAMAP" id="MF_02004">
    <property type="entry name" value="Val_tRNA_synth_type1"/>
    <property type="match status" value="1"/>
</dbReference>
<comment type="subcellular location">
    <subcellularLocation>
        <location evidence="1 12">Cytoplasm</location>
    </subcellularLocation>
</comment>
<dbReference type="InterPro" id="IPR013155">
    <property type="entry name" value="M/V/L/I-tRNA-synth_anticd-bd"/>
</dbReference>
<keyword evidence="7 12" id="KW-0648">Protein biosynthesis</keyword>
<dbReference type="Pfam" id="PF08264">
    <property type="entry name" value="Anticodon_1"/>
    <property type="match status" value="1"/>
</dbReference>
<dbReference type="FunFam" id="3.40.50.620:FF:000032">
    <property type="entry name" value="Valine--tRNA ligase"/>
    <property type="match status" value="1"/>
</dbReference>
<evidence type="ECO:0000256" key="3">
    <source>
        <dbReference type="ARBA" id="ARBA00022490"/>
    </source>
</evidence>
<dbReference type="NCBIfam" id="NF004349">
    <property type="entry name" value="PRK05729.1"/>
    <property type="match status" value="1"/>
</dbReference>
<dbReference type="InterPro" id="IPR014729">
    <property type="entry name" value="Rossmann-like_a/b/a_fold"/>
</dbReference>
<comment type="subunit">
    <text evidence="2 12">Monomer.</text>
</comment>
<feature type="short sequence motif" description="'HIGH' region" evidence="12">
    <location>
        <begin position="56"/>
        <end position="66"/>
    </location>
</feature>
<dbReference type="Gene3D" id="1.10.287.380">
    <property type="entry name" value="Valyl-tRNA synthetase, C-terminal domain"/>
    <property type="match status" value="1"/>
</dbReference>
<name>A0A5S9F400_UABAM</name>
<feature type="domain" description="Valyl-tRNA synthetase tRNA-binding arm" evidence="15">
    <location>
        <begin position="880"/>
        <end position="939"/>
    </location>
</feature>
<comment type="function">
    <text evidence="12">Catalyzes the attachment of valine to tRNA(Val). As ValRS can inadvertently accommodate and process structurally similar amino acids such as threonine, to avoid such errors, it has a 'posttransfer' editing activity that hydrolyzes mischarged Thr-tRNA(Val) in a tRNA-dependent manner.</text>
</comment>
<evidence type="ECO:0000313" key="16">
    <source>
        <dbReference type="EMBL" id="BBM84781.1"/>
    </source>
</evidence>
<dbReference type="RefSeq" id="WP_151968914.1">
    <property type="nucleotide sequence ID" value="NZ_AP019860.1"/>
</dbReference>
<evidence type="ECO:0000259" key="13">
    <source>
        <dbReference type="Pfam" id="PF00133"/>
    </source>
</evidence>
<dbReference type="CDD" id="cd00817">
    <property type="entry name" value="ValRS_core"/>
    <property type="match status" value="1"/>
</dbReference>
<dbReference type="SUPFAM" id="SSF52374">
    <property type="entry name" value="Nucleotidylyl transferase"/>
    <property type="match status" value="1"/>
</dbReference>
<evidence type="ECO:0000256" key="4">
    <source>
        <dbReference type="ARBA" id="ARBA00022598"/>
    </source>
</evidence>
<feature type="binding site" evidence="12">
    <location>
        <position position="539"/>
    </location>
    <ligand>
        <name>ATP</name>
        <dbReference type="ChEBI" id="CHEBI:30616"/>
    </ligand>
</feature>
<dbReference type="InterPro" id="IPR019499">
    <property type="entry name" value="Val-tRNA_synth_tRNA-bd"/>
</dbReference>
<comment type="similarity">
    <text evidence="11 12">Belongs to the class-I aminoacyl-tRNA synthetase family. ValS type 1 subfamily.</text>
</comment>
<dbReference type="SUPFAM" id="SSF47323">
    <property type="entry name" value="Anticodon-binding domain of a subclass of class I aminoacyl-tRNA synthetases"/>
    <property type="match status" value="1"/>
</dbReference>
<dbReference type="InterPro" id="IPR002303">
    <property type="entry name" value="Valyl-tRNA_ligase"/>
</dbReference>
<dbReference type="GO" id="GO:0005524">
    <property type="term" value="F:ATP binding"/>
    <property type="evidence" value="ECO:0007669"/>
    <property type="project" value="UniProtKB-UniRule"/>
</dbReference>
<feature type="domain" description="Methionyl/Valyl/Leucyl/Isoleucyl-tRNA synthetase anticodon-binding" evidence="14">
    <location>
        <begin position="657"/>
        <end position="818"/>
    </location>
</feature>
<dbReference type="Gene3D" id="3.40.50.620">
    <property type="entry name" value="HUPs"/>
    <property type="match status" value="2"/>
</dbReference>
<dbReference type="PANTHER" id="PTHR11946:SF93">
    <property type="entry name" value="VALINE--TRNA LIGASE, CHLOROPLASTIC_MITOCHONDRIAL 2"/>
    <property type="match status" value="1"/>
</dbReference>
<dbReference type="InterPro" id="IPR001412">
    <property type="entry name" value="aa-tRNA-synth_I_CS"/>
</dbReference>
<comment type="catalytic activity">
    <reaction evidence="10 12">
        <text>tRNA(Val) + L-valine + ATP = L-valyl-tRNA(Val) + AMP + diphosphate</text>
        <dbReference type="Rhea" id="RHEA:10704"/>
        <dbReference type="Rhea" id="RHEA-COMP:9672"/>
        <dbReference type="Rhea" id="RHEA-COMP:9708"/>
        <dbReference type="ChEBI" id="CHEBI:30616"/>
        <dbReference type="ChEBI" id="CHEBI:33019"/>
        <dbReference type="ChEBI" id="CHEBI:57762"/>
        <dbReference type="ChEBI" id="CHEBI:78442"/>
        <dbReference type="ChEBI" id="CHEBI:78537"/>
        <dbReference type="ChEBI" id="CHEBI:456215"/>
        <dbReference type="EC" id="6.1.1.9"/>
    </reaction>
</comment>
<evidence type="ECO:0000256" key="5">
    <source>
        <dbReference type="ARBA" id="ARBA00022741"/>
    </source>
</evidence>
<keyword evidence="6 12" id="KW-0067">ATP-binding</keyword>
<dbReference type="GO" id="GO:0005829">
    <property type="term" value="C:cytosol"/>
    <property type="evidence" value="ECO:0007669"/>
    <property type="project" value="TreeGrafter"/>
</dbReference>
<dbReference type="InterPro" id="IPR033705">
    <property type="entry name" value="Anticodon_Ia_Val"/>
</dbReference>
<dbReference type="InterPro" id="IPR009008">
    <property type="entry name" value="Val/Leu/Ile-tRNA-synth_edit"/>
</dbReference>
<dbReference type="EC" id="6.1.1.9" evidence="12"/>
<dbReference type="GO" id="GO:0006438">
    <property type="term" value="P:valyl-tRNA aminoacylation"/>
    <property type="evidence" value="ECO:0007669"/>
    <property type="project" value="UniProtKB-UniRule"/>
</dbReference>
<dbReference type="PRINTS" id="PR00986">
    <property type="entry name" value="TRNASYNTHVAL"/>
</dbReference>
<dbReference type="CDD" id="cd07962">
    <property type="entry name" value="Anticodon_Ia_Val"/>
    <property type="match status" value="1"/>
</dbReference>
<keyword evidence="3 12" id="KW-0963">Cytoplasm</keyword>
<evidence type="ECO:0000313" key="17">
    <source>
        <dbReference type="Proteomes" id="UP000326354"/>
    </source>
</evidence>
<dbReference type="InterPro" id="IPR009080">
    <property type="entry name" value="tRNAsynth_Ia_anticodon-bd"/>
</dbReference>
<dbReference type="OrthoDB" id="9810365at2"/>
<reference evidence="16 17" key="1">
    <citation type="submission" date="2019-08" db="EMBL/GenBank/DDBJ databases">
        <title>Complete genome sequence of Candidatus Uab amorphum.</title>
        <authorList>
            <person name="Shiratori T."/>
            <person name="Suzuki S."/>
            <person name="Kakizawa Y."/>
            <person name="Ishida K."/>
        </authorList>
    </citation>
    <scope>NUCLEOTIDE SEQUENCE [LARGE SCALE GENOMIC DNA]</scope>
    <source>
        <strain evidence="16 17">SRT547</strain>
    </source>
</reference>
<evidence type="ECO:0000259" key="15">
    <source>
        <dbReference type="Pfam" id="PF10458"/>
    </source>
</evidence>
<comment type="caution">
    <text evidence="12">Lacks conserved residue(s) required for the propagation of feature annotation.</text>
</comment>
<protein>
    <recommendedName>
        <fullName evidence="12">Valine--tRNA ligase</fullName>
        <ecNumber evidence="12">6.1.1.9</ecNumber>
    </recommendedName>
    <alternativeName>
        <fullName evidence="12">Valyl-tRNA synthetase</fullName>
        <shortName evidence="12">ValRS</shortName>
    </alternativeName>
</protein>
<evidence type="ECO:0000256" key="7">
    <source>
        <dbReference type="ARBA" id="ARBA00022917"/>
    </source>
</evidence>
<dbReference type="SUPFAM" id="SSF46589">
    <property type="entry name" value="tRNA-binding arm"/>
    <property type="match status" value="1"/>
</dbReference>
<dbReference type="GO" id="GO:0004832">
    <property type="term" value="F:valine-tRNA ligase activity"/>
    <property type="evidence" value="ECO:0007669"/>
    <property type="project" value="UniProtKB-UniRule"/>
</dbReference>
<keyword evidence="8 12" id="KW-0175">Coiled coil</keyword>
<dbReference type="EMBL" id="AP019860">
    <property type="protein sequence ID" value="BBM84781.1"/>
    <property type="molecule type" value="Genomic_DNA"/>
</dbReference>
<evidence type="ECO:0000256" key="6">
    <source>
        <dbReference type="ARBA" id="ARBA00022840"/>
    </source>
</evidence>